<evidence type="ECO:0000256" key="5">
    <source>
        <dbReference type="ARBA" id="ARBA00023136"/>
    </source>
</evidence>
<evidence type="ECO:0000256" key="6">
    <source>
        <dbReference type="SAM" id="Phobius"/>
    </source>
</evidence>
<evidence type="ECO:0000256" key="2">
    <source>
        <dbReference type="ARBA" id="ARBA00022475"/>
    </source>
</evidence>
<feature type="transmembrane region" description="Helical" evidence="6">
    <location>
        <begin position="392"/>
        <end position="410"/>
    </location>
</feature>
<dbReference type="OrthoDB" id="650636at2"/>
<dbReference type="KEGG" id="nso:NIASO_01060"/>
<feature type="transmembrane region" description="Helical" evidence="6">
    <location>
        <begin position="365"/>
        <end position="386"/>
    </location>
</feature>
<protein>
    <submittedName>
        <fullName evidence="7">Uncharacterized protein</fullName>
    </submittedName>
</protein>
<evidence type="ECO:0000256" key="3">
    <source>
        <dbReference type="ARBA" id="ARBA00022692"/>
    </source>
</evidence>
<feature type="transmembrane region" description="Helical" evidence="6">
    <location>
        <begin position="154"/>
        <end position="173"/>
    </location>
</feature>
<accession>W0F1X9</accession>
<evidence type="ECO:0000256" key="4">
    <source>
        <dbReference type="ARBA" id="ARBA00022989"/>
    </source>
</evidence>
<keyword evidence="2" id="KW-1003">Cell membrane</keyword>
<dbReference type="AlphaFoldDB" id="W0F1X9"/>
<feature type="transmembrane region" description="Helical" evidence="6">
    <location>
        <begin position="116"/>
        <end position="133"/>
    </location>
</feature>
<dbReference type="InterPro" id="IPR050833">
    <property type="entry name" value="Poly_Biosynth_Transport"/>
</dbReference>
<dbReference type="PANTHER" id="PTHR30250:SF11">
    <property type="entry name" value="O-ANTIGEN TRANSPORTER-RELATED"/>
    <property type="match status" value="1"/>
</dbReference>
<dbReference type="Pfam" id="PF13440">
    <property type="entry name" value="Polysacc_synt_3"/>
    <property type="match status" value="1"/>
</dbReference>
<feature type="transmembrane region" description="Helical" evidence="6">
    <location>
        <begin position="43"/>
        <end position="61"/>
    </location>
</feature>
<feature type="transmembrane region" description="Helical" evidence="6">
    <location>
        <begin position="81"/>
        <end position="104"/>
    </location>
</feature>
<dbReference type="GO" id="GO:0005886">
    <property type="term" value="C:plasma membrane"/>
    <property type="evidence" value="ECO:0007669"/>
    <property type="project" value="UniProtKB-SubCell"/>
</dbReference>
<keyword evidence="3 6" id="KW-0812">Transmembrane</keyword>
<dbReference type="RefSeq" id="WP_008581798.1">
    <property type="nucleotide sequence ID" value="NZ_CP007035.1"/>
</dbReference>
<feature type="transmembrane region" description="Helical" evidence="6">
    <location>
        <begin position="179"/>
        <end position="198"/>
    </location>
</feature>
<dbReference type="eggNOG" id="COG2244">
    <property type="taxonomic scope" value="Bacteria"/>
</dbReference>
<feature type="transmembrane region" description="Helical" evidence="6">
    <location>
        <begin position="12"/>
        <end position="31"/>
    </location>
</feature>
<dbReference type="PANTHER" id="PTHR30250">
    <property type="entry name" value="PST FAMILY PREDICTED COLANIC ACID TRANSPORTER"/>
    <property type="match status" value="1"/>
</dbReference>
<dbReference type="STRING" id="929713.NIASO_01060"/>
<keyword evidence="8" id="KW-1185">Reference proteome</keyword>
<evidence type="ECO:0000256" key="1">
    <source>
        <dbReference type="ARBA" id="ARBA00004651"/>
    </source>
</evidence>
<proteinExistence type="predicted"/>
<comment type="subcellular location">
    <subcellularLocation>
        <location evidence="1">Cell membrane</location>
        <topology evidence="1">Multi-pass membrane protein</topology>
    </subcellularLocation>
</comment>
<dbReference type="EMBL" id="CP007035">
    <property type="protein sequence ID" value="AHF17060.1"/>
    <property type="molecule type" value="Genomic_DNA"/>
</dbReference>
<gene>
    <name evidence="7" type="ORF">NIASO_01060</name>
</gene>
<sequence>MTDKNYWLKNGVLNILPSITGIMFSLLTFYMLTRMLNKEEYGVWIIFNSIITLVELAKNGLTQEATIKYLSAADENTKSVISFNAMLINLCTAITVSVFCLIFSSYAGDIWHSPELPLMINLYIIVFFISGFTSQVNCIEQSHFQFKGVSSATLFRQLIPFFYIGFCFIRKITITPVHLAVMNIVSITGAAIISYAFTAKYIRIKKRVDKSWIKKILNFGKYSFGISLSSSLSGSVDQMMLGSMLSKSASSSYNVAVRITSITDIPVNSMATIVFPKSSKRFEEEGSEAIKYLYEKSVGVVLALLVPAILFMYFFSRYILIIIASGKYESAVSLLHVTLLGCVFSPYGRQSGIILAATGRAKINFYTMLLSTFLVILFNLFFIRIWGVMGAAYATLAAGVISFTVSQILLKRLFSINFFNPWIYAVKFYPEFIRSYIFKKRAA</sequence>
<name>W0F1X9_9BACT</name>
<feature type="transmembrane region" description="Helical" evidence="6">
    <location>
        <begin position="297"/>
        <end position="315"/>
    </location>
</feature>
<organism evidence="7 8">
    <name type="scientific">Niabella soli DSM 19437</name>
    <dbReference type="NCBI Taxonomy" id="929713"/>
    <lineage>
        <taxon>Bacteria</taxon>
        <taxon>Pseudomonadati</taxon>
        <taxon>Bacteroidota</taxon>
        <taxon>Chitinophagia</taxon>
        <taxon>Chitinophagales</taxon>
        <taxon>Chitinophagaceae</taxon>
        <taxon>Niabella</taxon>
    </lineage>
</organism>
<dbReference type="HOGENOM" id="CLU_617951_0_0_10"/>
<dbReference type="Proteomes" id="UP000003586">
    <property type="component" value="Chromosome"/>
</dbReference>
<feature type="transmembrane region" description="Helical" evidence="6">
    <location>
        <begin position="321"/>
        <end position="344"/>
    </location>
</feature>
<reference evidence="7 8" key="1">
    <citation type="submission" date="2013-12" db="EMBL/GenBank/DDBJ databases">
        <authorList>
            <consortium name="DOE Joint Genome Institute"/>
            <person name="Eisen J."/>
            <person name="Huntemann M."/>
            <person name="Han J."/>
            <person name="Chen A."/>
            <person name="Kyrpides N."/>
            <person name="Mavromatis K."/>
            <person name="Markowitz V."/>
            <person name="Palaniappan K."/>
            <person name="Ivanova N."/>
            <person name="Schaumberg A."/>
            <person name="Pati A."/>
            <person name="Liolios K."/>
            <person name="Nordberg H.P."/>
            <person name="Cantor M.N."/>
            <person name="Hua S.X."/>
            <person name="Woyke T."/>
        </authorList>
    </citation>
    <scope>NUCLEOTIDE SEQUENCE [LARGE SCALE GENOMIC DNA]</scope>
    <source>
        <strain evidence="8">DSM 19437</strain>
    </source>
</reference>
<evidence type="ECO:0000313" key="8">
    <source>
        <dbReference type="Proteomes" id="UP000003586"/>
    </source>
</evidence>
<keyword evidence="5 6" id="KW-0472">Membrane</keyword>
<evidence type="ECO:0000313" key="7">
    <source>
        <dbReference type="EMBL" id="AHF17060.1"/>
    </source>
</evidence>
<keyword evidence="4 6" id="KW-1133">Transmembrane helix</keyword>